<evidence type="ECO:0000313" key="2">
    <source>
        <dbReference type="EMBL" id="EFJ51250.1"/>
    </source>
</evidence>
<evidence type="ECO:0000259" key="1">
    <source>
        <dbReference type="Pfam" id="PF01425"/>
    </source>
</evidence>
<gene>
    <name evidence="2" type="ORF">VOLCADRAFT_87871</name>
</gene>
<dbReference type="eggNOG" id="KOG1211">
    <property type="taxonomic scope" value="Eukaryota"/>
</dbReference>
<proteinExistence type="predicted"/>
<dbReference type="EMBL" id="GL378328">
    <property type="protein sequence ID" value="EFJ51250.1"/>
    <property type="molecule type" value="Genomic_DNA"/>
</dbReference>
<feature type="domain" description="Amidase" evidence="1">
    <location>
        <begin position="119"/>
        <end position="172"/>
    </location>
</feature>
<dbReference type="Proteomes" id="UP000001058">
    <property type="component" value="Unassembled WGS sequence"/>
</dbReference>
<accession>D8TMG5</accession>
<dbReference type="InterPro" id="IPR036928">
    <property type="entry name" value="AS_sf"/>
</dbReference>
<dbReference type="InParanoid" id="D8TMG5"/>
<dbReference type="RefSeq" id="XP_002947717.1">
    <property type="nucleotide sequence ID" value="XM_002947671.1"/>
</dbReference>
<protein>
    <recommendedName>
        <fullName evidence="1">Amidase domain-containing protein</fullName>
    </recommendedName>
</protein>
<dbReference type="Pfam" id="PF01425">
    <property type="entry name" value="Amidase"/>
    <property type="match status" value="2"/>
</dbReference>
<dbReference type="STRING" id="3068.D8TMG5"/>
<dbReference type="AlphaFoldDB" id="D8TMG5"/>
<dbReference type="OrthoDB" id="245563at2759"/>
<keyword evidence="3" id="KW-1185">Reference proteome</keyword>
<feature type="domain" description="Amidase" evidence="1">
    <location>
        <begin position="47"/>
        <end position="98"/>
    </location>
</feature>
<sequence length="173" mass="17908">MRSTQLYASGSDPSDPYNAYIDKSLTVKGAPDGPLKGLAFAVKDLFDALLDAGATLRGKTHMDELAYSLNGENIHYGTPINPAAPGRIPGGSSSGSASWSWSRACIWYGVDKTDLGKVAVAAGDVPVALGSDTGGSVRVPAAYCGLYGIRPTWARTSLAGARPLAPSFDTAGW</sequence>
<dbReference type="KEGG" id="vcn:VOLCADRAFT_87871"/>
<dbReference type="PANTHER" id="PTHR46310">
    <property type="entry name" value="AMIDASE 1"/>
    <property type="match status" value="1"/>
</dbReference>
<organism evidence="3">
    <name type="scientific">Volvox carteri f. nagariensis</name>
    <dbReference type="NCBI Taxonomy" id="3068"/>
    <lineage>
        <taxon>Eukaryota</taxon>
        <taxon>Viridiplantae</taxon>
        <taxon>Chlorophyta</taxon>
        <taxon>core chlorophytes</taxon>
        <taxon>Chlorophyceae</taxon>
        <taxon>CS clade</taxon>
        <taxon>Chlamydomonadales</taxon>
        <taxon>Volvocaceae</taxon>
        <taxon>Volvox</taxon>
    </lineage>
</organism>
<name>D8TMG5_VOLCA</name>
<evidence type="ECO:0000313" key="3">
    <source>
        <dbReference type="Proteomes" id="UP000001058"/>
    </source>
</evidence>
<dbReference type="PANTHER" id="PTHR46310:SF7">
    <property type="entry name" value="AMIDASE 1"/>
    <property type="match status" value="1"/>
</dbReference>
<dbReference type="SUPFAM" id="SSF75304">
    <property type="entry name" value="Amidase signature (AS) enzymes"/>
    <property type="match status" value="1"/>
</dbReference>
<dbReference type="Gene3D" id="3.90.1300.10">
    <property type="entry name" value="Amidase signature (AS) domain"/>
    <property type="match status" value="1"/>
</dbReference>
<reference evidence="2 3" key="1">
    <citation type="journal article" date="2010" name="Science">
        <title>Genomic analysis of organismal complexity in the multicellular green alga Volvox carteri.</title>
        <authorList>
            <person name="Prochnik S.E."/>
            <person name="Umen J."/>
            <person name="Nedelcu A.M."/>
            <person name="Hallmann A."/>
            <person name="Miller S.M."/>
            <person name="Nishii I."/>
            <person name="Ferris P."/>
            <person name="Kuo A."/>
            <person name="Mitros T."/>
            <person name="Fritz-Laylin L.K."/>
            <person name="Hellsten U."/>
            <person name="Chapman J."/>
            <person name="Simakov O."/>
            <person name="Rensing S.A."/>
            <person name="Terry A."/>
            <person name="Pangilinan J."/>
            <person name="Kapitonov V."/>
            <person name="Jurka J."/>
            <person name="Salamov A."/>
            <person name="Shapiro H."/>
            <person name="Schmutz J."/>
            <person name="Grimwood J."/>
            <person name="Lindquist E."/>
            <person name="Lucas S."/>
            <person name="Grigoriev I.V."/>
            <person name="Schmitt R."/>
            <person name="Kirk D."/>
            <person name="Rokhsar D.S."/>
        </authorList>
    </citation>
    <scope>NUCLEOTIDE SEQUENCE [LARGE SCALE GENOMIC DNA]</scope>
    <source>
        <strain evidence="3">f. Nagariensis / Eve</strain>
    </source>
</reference>
<dbReference type="GeneID" id="9624880"/>
<dbReference type="InterPro" id="IPR023631">
    <property type="entry name" value="Amidase_dom"/>
</dbReference>